<protein>
    <submittedName>
        <fullName evidence="1">Uncharacterized protein</fullName>
    </submittedName>
</protein>
<organism evidence="1 2">
    <name type="scientific">Sphagnum jensenii</name>
    <dbReference type="NCBI Taxonomy" id="128206"/>
    <lineage>
        <taxon>Eukaryota</taxon>
        <taxon>Viridiplantae</taxon>
        <taxon>Streptophyta</taxon>
        <taxon>Embryophyta</taxon>
        <taxon>Bryophyta</taxon>
        <taxon>Sphagnophytina</taxon>
        <taxon>Sphagnopsida</taxon>
        <taxon>Sphagnales</taxon>
        <taxon>Sphagnaceae</taxon>
        <taxon>Sphagnum</taxon>
    </lineage>
</organism>
<name>A0ABP0X4P6_9BRYO</name>
<gene>
    <name evidence="1" type="ORF">CSSPJE1EN1_LOCUS19551</name>
</gene>
<dbReference type="EMBL" id="OZ020100">
    <property type="protein sequence ID" value="CAK9274073.1"/>
    <property type="molecule type" value="Genomic_DNA"/>
</dbReference>
<proteinExistence type="predicted"/>
<evidence type="ECO:0000313" key="1">
    <source>
        <dbReference type="EMBL" id="CAK9274073.1"/>
    </source>
</evidence>
<reference evidence="1" key="1">
    <citation type="submission" date="2024-02" db="EMBL/GenBank/DDBJ databases">
        <authorList>
            <consortium name="ELIXIR-Norway"/>
            <consortium name="Elixir Norway"/>
        </authorList>
    </citation>
    <scope>NUCLEOTIDE SEQUENCE</scope>
</reference>
<accession>A0ABP0X4P6</accession>
<sequence>MLLQQQIGSSSPNYELLNFTSVHCLLQSLLQWSPIAIPFVAYLHSSNKRSQILQNQAFFFEKGRQDILPHCIDISDNEAQEKEFGVLCTNFTVHNSISNYDCFIILKYGAISSGRKGTVMK</sequence>
<keyword evidence="2" id="KW-1185">Reference proteome</keyword>
<dbReference type="Proteomes" id="UP001497444">
    <property type="component" value="Chromosome 5"/>
</dbReference>
<evidence type="ECO:0000313" key="2">
    <source>
        <dbReference type="Proteomes" id="UP001497444"/>
    </source>
</evidence>